<evidence type="ECO:0000259" key="1">
    <source>
        <dbReference type="Pfam" id="PF14551"/>
    </source>
</evidence>
<dbReference type="Gramene" id="TKW19498">
    <property type="protein sequence ID" value="TKW19498"/>
    <property type="gene ID" value="SEVIR_4G024100v2"/>
</dbReference>
<dbReference type="Gene3D" id="3.30.1640.10">
    <property type="entry name" value="mini-chromosome maintenance (MCM) complex, chain A, domain 1"/>
    <property type="match status" value="1"/>
</dbReference>
<dbReference type="InterPro" id="IPR027925">
    <property type="entry name" value="MCM_N"/>
</dbReference>
<sequence>MRCCSRYLFILLEHVRSAKWLRPRFWQREDSSSGAAGANVDQIDPMDELFLAFFDSFKEDKDELKFYKAELASMDLPKTPELRVDYLHIKKYSPQPAYALIAEPDRYLTLCP</sequence>
<gene>
    <name evidence="2" type="ORF">SEVIR_4G024100v2</name>
</gene>
<name>A0A4U6USV2_SETVI</name>
<dbReference type="EMBL" id="CM016555">
    <property type="protein sequence ID" value="TKW19498.1"/>
    <property type="molecule type" value="Genomic_DNA"/>
</dbReference>
<evidence type="ECO:0000313" key="3">
    <source>
        <dbReference type="Proteomes" id="UP000298652"/>
    </source>
</evidence>
<keyword evidence="3" id="KW-1185">Reference proteome</keyword>
<evidence type="ECO:0000313" key="2">
    <source>
        <dbReference type="EMBL" id="TKW19498.1"/>
    </source>
</evidence>
<protein>
    <recommendedName>
        <fullName evidence="1">MCM N-terminal domain-containing protein</fullName>
    </recommendedName>
</protein>
<organism evidence="2 3">
    <name type="scientific">Setaria viridis</name>
    <name type="common">Green bristlegrass</name>
    <name type="synonym">Setaria italica subsp. viridis</name>
    <dbReference type="NCBI Taxonomy" id="4556"/>
    <lineage>
        <taxon>Eukaryota</taxon>
        <taxon>Viridiplantae</taxon>
        <taxon>Streptophyta</taxon>
        <taxon>Embryophyta</taxon>
        <taxon>Tracheophyta</taxon>
        <taxon>Spermatophyta</taxon>
        <taxon>Magnoliopsida</taxon>
        <taxon>Liliopsida</taxon>
        <taxon>Poales</taxon>
        <taxon>Poaceae</taxon>
        <taxon>PACMAD clade</taxon>
        <taxon>Panicoideae</taxon>
        <taxon>Panicodae</taxon>
        <taxon>Paniceae</taxon>
        <taxon>Cenchrinae</taxon>
        <taxon>Setaria</taxon>
    </lineage>
</organism>
<dbReference type="Proteomes" id="UP000298652">
    <property type="component" value="Chromosome 4"/>
</dbReference>
<reference evidence="2" key="1">
    <citation type="submission" date="2019-03" db="EMBL/GenBank/DDBJ databases">
        <title>WGS assembly of Setaria viridis.</title>
        <authorList>
            <person name="Huang P."/>
            <person name="Jenkins J."/>
            <person name="Grimwood J."/>
            <person name="Barry K."/>
            <person name="Healey A."/>
            <person name="Mamidi S."/>
            <person name="Sreedasyam A."/>
            <person name="Shu S."/>
            <person name="Feldman M."/>
            <person name="Wu J."/>
            <person name="Yu Y."/>
            <person name="Chen C."/>
            <person name="Johnson J."/>
            <person name="Rokhsar D."/>
            <person name="Baxter I."/>
            <person name="Schmutz J."/>
            <person name="Brutnell T."/>
            <person name="Kellogg E."/>
        </authorList>
    </citation>
    <scope>NUCLEOTIDE SEQUENCE [LARGE SCALE GENOMIC DNA]</scope>
</reference>
<accession>A0A4U6USV2</accession>
<feature type="domain" description="MCM N-terminal" evidence="1">
    <location>
        <begin position="48"/>
        <end position="110"/>
    </location>
</feature>
<dbReference type="AlphaFoldDB" id="A0A4U6USV2"/>
<dbReference type="Pfam" id="PF14551">
    <property type="entry name" value="MCM_N"/>
    <property type="match status" value="1"/>
</dbReference>
<proteinExistence type="predicted"/>